<protein>
    <submittedName>
        <fullName evidence="3">Pimeloyl-ACP methyl ester carboxylesterase</fullName>
    </submittedName>
</protein>
<dbReference type="RefSeq" id="WP_073080804.1">
    <property type="nucleotide sequence ID" value="NZ_FRBL01000004.1"/>
</dbReference>
<keyword evidence="1" id="KW-0732">Signal</keyword>
<feature type="domain" description="AB hydrolase-1" evidence="2">
    <location>
        <begin position="33"/>
        <end position="245"/>
    </location>
</feature>
<gene>
    <name evidence="3" type="ORF">SAMN05444266_104198</name>
</gene>
<dbReference type="AlphaFoldDB" id="A0A1M7C668"/>
<dbReference type="EMBL" id="FRBL01000004">
    <property type="protein sequence ID" value="SHL62359.1"/>
    <property type="molecule type" value="Genomic_DNA"/>
</dbReference>
<accession>A0A1M7C668</accession>
<feature type="chain" id="PRO_5013382665" evidence="1">
    <location>
        <begin position="23"/>
        <end position="254"/>
    </location>
</feature>
<keyword evidence="4" id="KW-1185">Reference proteome</keyword>
<dbReference type="PANTHER" id="PTHR37017">
    <property type="entry name" value="AB HYDROLASE-1 DOMAIN-CONTAINING PROTEIN-RELATED"/>
    <property type="match status" value="1"/>
</dbReference>
<dbReference type="Proteomes" id="UP000184420">
    <property type="component" value="Unassembled WGS sequence"/>
</dbReference>
<dbReference type="Pfam" id="PF12697">
    <property type="entry name" value="Abhydrolase_6"/>
    <property type="match status" value="1"/>
</dbReference>
<name>A0A1M7C668_9BACT</name>
<dbReference type="OrthoDB" id="9112061at2"/>
<organism evidence="3 4">
    <name type="scientific">Chitinophaga jiangningensis</name>
    <dbReference type="NCBI Taxonomy" id="1419482"/>
    <lineage>
        <taxon>Bacteria</taxon>
        <taxon>Pseudomonadati</taxon>
        <taxon>Bacteroidota</taxon>
        <taxon>Chitinophagia</taxon>
        <taxon>Chitinophagales</taxon>
        <taxon>Chitinophagaceae</taxon>
        <taxon>Chitinophaga</taxon>
    </lineage>
</organism>
<dbReference type="PANTHER" id="PTHR37017:SF11">
    <property type="entry name" value="ESTERASE_LIPASE_THIOESTERASE DOMAIN-CONTAINING PROTEIN"/>
    <property type="match status" value="1"/>
</dbReference>
<evidence type="ECO:0000313" key="3">
    <source>
        <dbReference type="EMBL" id="SHL62359.1"/>
    </source>
</evidence>
<proteinExistence type="predicted"/>
<dbReference type="STRING" id="1419482.SAMN05444266_104198"/>
<sequence>MKKLFQITLFVLFCLPAVSVLAADPGDKPVKNIVLVHGAFADGSGFQKLFKILTAKGYHVTVVQNPLTSLKDDVDATTRILDKQDGPTVLVGHSWAGTVITEAGVHPKVASLVYIAAFQPDAGENSAQQSEGAPKMEGSGILPPDEHGILYFDTKQFHKGFAADLSKEEADFMAASQGPIYAACFGTPVTHAAWKTKPAYAVLSTEDHALSPWVQRKMYERAGDKITEIKASHAVFISHPEEVAKVIIAASLQK</sequence>
<feature type="signal peptide" evidence="1">
    <location>
        <begin position="1"/>
        <end position="22"/>
    </location>
</feature>
<evidence type="ECO:0000313" key="4">
    <source>
        <dbReference type="Proteomes" id="UP000184420"/>
    </source>
</evidence>
<evidence type="ECO:0000256" key="1">
    <source>
        <dbReference type="SAM" id="SignalP"/>
    </source>
</evidence>
<dbReference type="InterPro" id="IPR000073">
    <property type="entry name" value="AB_hydrolase_1"/>
</dbReference>
<evidence type="ECO:0000259" key="2">
    <source>
        <dbReference type="Pfam" id="PF12697"/>
    </source>
</evidence>
<dbReference type="InterPro" id="IPR029058">
    <property type="entry name" value="AB_hydrolase_fold"/>
</dbReference>
<dbReference type="Gene3D" id="3.40.50.1820">
    <property type="entry name" value="alpha/beta hydrolase"/>
    <property type="match status" value="1"/>
</dbReference>
<dbReference type="InterPro" id="IPR052897">
    <property type="entry name" value="Sec-Metab_Biosynth_Hydrolase"/>
</dbReference>
<reference evidence="3 4" key="1">
    <citation type="submission" date="2016-11" db="EMBL/GenBank/DDBJ databases">
        <authorList>
            <person name="Jaros S."/>
            <person name="Januszkiewicz K."/>
            <person name="Wedrychowicz H."/>
        </authorList>
    </citation>
    <scope>NUCLEOTIDE SEQUENCE [LARGE SCALE GENOMIC DNA]</scope>
    <source>
        <strain evidence="3 4">DSM 27406</strain>
    </source>
</reference>
<dbReference type="SUPFAM" id="SSF53474">
    <property type="entry name" value="alpha/beta-Hydrolases"/>
    <property type="match status" value="1"/>
</dbReference>